<gene>
    <name evidence="12" type="ORF">DKX38_005114</name>
</gene>
<keyword evidence="13" id="KW-1185">Reference proteome</keyword>
<reference evidence="13" key="1">
    <citation type="journal article" date="2019" name="Gigascience">
        <title>De novo genome assembly of the endangered Acer yangbiense, a plant species with extremely small populations endemic to Yunnan Province, China.</title>
        <authorList>
            <person name="Yang J."/>
            <person name="Wariss H.M."/>
            <person name="Tao L."/>
            <person name="Zhang R."/>
            <person name="Yun Q."/>
            <person name="Hollingsworth P."/>
            <person name="Dao Z."/>
            <person name="Luo G."/>
            <person name="Guo H."/>
            <person name="Ma Y."/>
            <person name="Sun W."/>
        </authorList>
    </citation>
    <scope>NUCLEOTIDE SEQUENCE [LARGE SCALE GENOMIC DNA]</scope>
    <source>
        <strain evidence="13">cv. br00</strain>
    </source>
</reference>
<sequence>MPDVQALVNDFLIKLKKRKIEGSQATARQTAELLRSVISQQRVPYTNQAGALIDAVRAVGEQLIAANPVELAVGNIVRRILHIIREEDLSLTTAAIAGLNLSAASDGDDDDDGERDEHTVLSAAAVAASARNALRPPSLQTLLEDMPESVDIPHTSSSGGDSEGKSKSADKSSRTRRLKHDVIEAVNELIQDINTCHEQIAEQAVEHIHQNLKITLLELETIESILCVIMGEVILTLGSSKTVLEFLYAAKEKKRSFRVFVAEGAPRYQGHLLAKELVTRGLHTTLITDSAVFAIISRVNMVIVGAHAVMANGGVIVPVGLNMVALAAQKHAVPFVVLAGSHKLCPLYPHNPEVLLNELRSPSELLDFGEFSDCLDFGSGIGSPLLHVVNPAFDYVPPKLVSLFITDTGGHNPSYMYRLIADYYSADDLVSFPKNIQIFTMKKVCYLKRKSCYLSCGVSLNKWKWNLLVARMTFLTISMPSQLFLVFLCSLGVTMVRSDG</sequence>
<dbReference type="Gene3D" id="3.40.50.10470">
    <property type="entry name" value="Translation initiation factor eif-2b, domain 2"/>
    <property type="match status" value="1"/>
</dbReference>
<dbReference type="SUPFAM" id="SSF100950">
    <property type="entry name" value="NagB/RpiA/CoA transferase-like"/>
    <property type="match status" value="1"/>
</dbReference>
<accession>A0A5N5NBM4</accession>
<evidence type="ECO:0000256" key="10">
    <source>
        <dbReference type="SAM" id="MobiDB-lite"/>
    </source>
</evidence>
<dbReference type="InterPro" id="IPR042529">
    <property type="entry name" value="IF_2B-like_C"/>
</dbReference>
<comment type="subunit">
    <text evidence="8">Component of the translation initiation factor 2B (eIF2B) complex which is a heterodecamer of two sets of five different subunits: alpha, beta, gamma, delta and epsilon. Subunits alpha, beta and delta comprise a regulatory subcomplex and subunits epsilon and gamma comprise a catalytic subcomplex. Within the complex, the hexameric regulatory complex resides at the center, with the two heterodimeric catalytic subcomplexes bound on opposite sides.</text>
</comment>
<name>A0A5N5NBM4_9ROSI</name>
<keyword evidence="11" id="KW-1133">Transmembrane helix</keyword>
<dbReference type="PANTHER" id="PTHR45859:SF1">
    <property type="entry name" value="TRANSLATION INITIATION FACTOR EIF-2B SUBUNIT BETA"/>
    <property type="match status" value="1"/>
</dbReference>
<feature type="compositionally biased region" description="Basic and acidic residues" evidence="10">
    <location>
        <begin position="162"/>
        <end position="173"/>
    </location>
</feature>
<dbReference type="GO" id="GO:0005085">
    <property type="term" value="F:guanyl-nucleotide exchange factor activity"/>
    <property type="evidence" value="ECO:0007669"/>
    <property type="project" value="TreeGrafter"/>
</dbReference>
<dbReference type="InterPro" id="IPR000649">
    <property type="entry name" value="IF-2B-related"/>
</dbReference>
<keyword evidence="4" id="KW-0396">Initiation factor</keyword>
<comment type="similarity">
    <text evidence="2 9">Belongs to the eIF-2B alpha/beta/delta subunits family.</text>
</comment>
<evidence type="ECO:0000256" key="4">
    <source>
        <dbReference type="ARBA" id="ARBA00022540"/>
    </source>
</evidence>
<keyword evidence="3" id="KW-0963">Cytoplasm</keyword>
<keyword evidence="11" id="KW-0812">Transmembrane</keyword>
<keyword evidence="11" id="KW-0472">Membrane</keyword>
<comment type="subcellular location">
    <subcellularLocation>
        <location evidence="1">Cytoplasm</location>
        <location evidence="1">Cytosol</location>
    </subcellularLocation>
</comment>
<feature type="region of interest" description="Disordered" evidence="10">
    <location>
        <begin position="149"/>
        <end position="177"/>
    </location>
</feature>
<evidence type="ECO:0000256" key="6">
    <source>
        <dbReference type="ARBA" id="ARBA00044122"/>
    </source>
</evidence>
<dbReference type="EMBL" id="VDCV01000003">
    <property type="protein sequence ID" value="KAB5565060.1"/>
    <property type="molecule type" value="Genomic_DNA"/>
</dbReference>
<evidence type="ECO:0000313" key="13">
    <source>
        <dbReference type="Proteomes" id="UP000326939"/>
    </source>
</evidence>
<proteinExistence type="inferred from homology"/>
<organism evidence="12 13">
    <name type="scientific">Salix brachista</name>
    <dbReference type="NCBI Taxonomy" id="2182728"/>
    <lineage>
        <taxon>Eukaryota</taxon>
        <taxon>Viridiplantae</taxon>
        <taxon>Streptophyta</taxon>
        <taxon>Embryophyta</taxon>
        <taxon>Tracheophyta</taxon>
        <taxon>Spermatophyta</taxon>
        <taxon>Magnoliopsida</taxon>
        <taxon>eudicotyledons</taxon>
        <taxon>Gunneridae</taxon>
        <taxon>Pentapetalae</taxon>
        <taxon>rosids</taxon>
        <taxon>fabids</taxon>
        <taxon>Malpighiales</taxon>
        <taxon>Salicaceae</taxon>
        <taxon>Saliceae</taxon>
        <taxon>Salix</taxon>
    </lineage>
</organism>
<evidence type="ECO:0000256" key="3">
    <source>
        <dbReference type="ARBA" id="ARBA00022490"/>
    </source>
</evidence>
<dbReference type="PANTHER" id="PTHR45859">
    <property type="entry name" value="TRANSLATION INITIATION FACTOR EIF-2B SUBUNIT BETA"/>
    <property type="match status" value="1"/>
</dbReference>
<evidence type="ECO:0000256" key="7">
    <source>
        <dbReference type="ARBA" id="ARBA00044228"/>
    </source>
</evidence>
<dbReference type="FunFam" id="3.40.50.10470:FF:000005">
    <property type="entry name" value="translation initiation factor eIF-2B subunit beta"/>
    <property type="match status" value="1"/>
</dbReference>
<dbReference type="GO" id="GO:0003743">
    <property type="term" value="F:translation initiation factor activity"/>
    <property type="evidence" value="ECO:0007669"/>
    <property type="project" value="UniProtKB-KW"/>
</dbReference>
<dbReference type="GO" id="GO:0005851">
    <property type="term" value="C:eukaryotic translation initiation factor 2B complex"/>
    <property type="evidence" value="ECO:0007669"/>
    <property type="project" value="TreeGrafter"/>
</dbReference>
<evidence type="ECO:0000256" key="9">
    <source>
        <dbReference type="RuleBase" id="RU003814"/>
    </source>
</evidence>
<protein>
    <recommendedName>
        <fullName evidence="6">Translation initiation factor eIF2B subunit beta</fullName>
    </recommendedName>
    <alternativeName>
        <fullName evidence="7">eIF2B GDP-GTP exchange factor subunit beta</fullName>
    </alternativeName>
</protein>
<evidence type="ECO:0000256" key="1">
    <source>
        <dbReference type="ARBA" id="ARBA00004514"/>
    </source>
</evidence>
<dbReference type="InterPro" id="IPR037171">
    <property type="entry name" value="NagB/RpiA_transferase-like"/>
</dbReference>
<dbReference type="InterPro" id="IPR051855">
    <property type="entry name" value="eIF2B_beta_subunit"/>
</dbReference>
<evidence type="ECO:0000313" key="12">
    <source>
        <dbReference type="EMBL" id="KAB5565060.1"/>
    </source>
</evidence>
<dbReference type="Proteomes" id="UP000326939">
    <property type="component" value="Chromosome 3"/>
</dbReference>
<dbReference type="AlphaFoldDB" id="A0A5N5NBM4"/>
<feature type="transmembrane region" description="Helical" evidence="11">
    <location>
        <begin position="474"/>
        <end position="496"/>
    </location>
</feature>
<evidence type="ECO:0000256" key="11">
    <source>
        <dbReference type="SAM" id="Phobius"/>
    </source>
</evidence>
<keyword evidence="5" id="KW-0648">Protein biosynthesis</keyword>
<comment type="caution">
    <text evidence="12">The sequence shown here is derived from an EMBL/GenBank/DDBJ whole genome shotgun (WGS) entry which is preliminary data.</text>
</comment>
<evidence type="ECO:0000256" key="5">
    <source>
        <dbReference type="ARBA" id="ARBA00022917"/>
    </source>
</evidence>
<dbReference type="GO" id="GO:0005829">
    <property type="term" value="C:cytosol"/>
    <property type="evidence" value="ECO:0007669"/>
    <property type="project" value="UniProtKB-SubCell"/>
</dbReference>
<evidence type="ECO:0000256" key="2">
    <source>
        <dbReference type="ARBA" id="ARBA00007251"/>
    </source>
</evidence>
<evidence type="ECO:0000256" key="8">
    <source>
        <dbReference type="ARBA" id="ARBA00046432"/>
    </source>
</evidence>
<dbReference type="Pfam" id="PF01008">
    <property type="entry name" value="IF-2B"/>
    <property type="match status" value="1"/>
</dbReference>